<evidence type="ECO:0000313" key="1">
    <source>
        <dbReference type="EMBL" id="KAH6923635.1"/>
    </source>
</evidence>
<accession>A0ACB7RMC7</accession>
<sequence>MRIHRRSNGTPSHNTAKRTFCKRRRVQRTGRLRPKAANTTGRKASAVVIGALGTGKTLDASRSARSARKMMRHNRRHLPRQEALGTRRDPAGNTEKPAFRVEKEERAPNAIQTPGR</sequence>
<gene>
    <name evidence="1" type="ORF">HPB50_003261</name>
</gene>
<dbReference type="EMBL" id="CM023488">
    <property type="protein sequence ID" value="KAH6923635.1"/>
    <property type="molecule type" value="Genomic_DNA"/>
</dbReference>
<reference evidence="1" key="1">
    <citation type="submission" date="2020-05" db="EMBL/GenBank/DDBJ databases">
        <title>Large-scale comparative analyses of tick genomes elucidate their genetic diversity and vector capacities.</title>
        <authorList>
            <person name="Jia N."/>
            <person name="Wang J."/>
            <person name="Shi W."/>
            <person name="Du L."/>
            <person name="Sun Y."/>
            <person name="Zhan W."/>
            <person name="Jiang J."/>
            <person name="Wang Q."/>
            <person name="Zhang B."/>
            <person name="Ji P."/>
            <person name="Sakyi L.B."/>
            <person name="Cui X."/>
            <person name="Yuan T."/>
            <person name="Jiang B."/>
            <person name="Yang W."/>
            <person name="Lam T.T.-Y."/>
            <person name="Chang Q."/>
            <person name="Ding S."/>
            <person name="Wang X."/>
            <person name="Zhu J."/>
            <person name="Ruan X."/>
            <person name="Zhao L."/>
            <person name="Wei J."/>
            <person name="Que T."/>
            <person name="Du C."/>
            <person name="Cheng J."/>
            <person name="Dai P."/>
            <person name="Han X."/>
            <person name="Huang E."/>
            <person name="Gao Y."/>
            <person name="Liu J."/>
            <person name="Shao H."/>
            <person name="Ye R."/>
            <person name="Li L."/>
            <person name="Wei W."/>
            <person name="Wang X."/>
            <person name="Wang C."/>
            <person name="Yang T."/>
            <person name="Huo Q."/>
            <person name="Li W."/>
            <person name="Guo W."/>
            <person name="Chen H."/>
            <person name="Zhou L."/>
            <person name="Ni X."/>
            <person name="Tian J."/>
            <person name="Zhou Y."/>
            <person name="Sheng Y."/>
            <person name="Liu T."/>
            <person name="Pan Y."/>
            <person name="Xia L."/>
            <person name="Li J."/>
            <person name="Zhao F."/>
            <person name="Cao W."/>
        </authorList>
    </citation>
    <scope>NUCLEOTIDE SEQUENCE</scope>
    <source>
        <strain evidence="1">Hyas-2018</strain>
    </source>
</reference>
<protein>
    <submittedName>
        <fullName evidence="1">Uncharacterized protein</fullName>
    </submittedName>
</protein>
<evidence type="ECO:0000313" key="2">
    <source>
        <dbReference type="Proteomes" id="UP000821845"/>
    </source>
</evidence>
<proteinExistence type="predicted"/>
<dbReference type="Proteomes" id="UP000821845">
    <property type="component" value="Chromosome 8"/>
</dbReference>
<keyword evidence="2" id="KW-1185">Reference proteome</keyword>
<name>A0ACB7RMC7_HYAAI</name>
<comment type="caution">
    <text evidence="1">The sequence shown here is derived from an EMBL/GenBank/DDBJ whole genome shotgun (WGS) entry which is preliminary data.</text>
</comment>
<organism evidence="1 2">
    <name type="scientific">Hyalomma asiaticum</name>
    <name type="common">Tick</name>
    <dbReference type="NCBI Taxonomy" id="266040"/>
    <lineage>
        <taxon>Eukaryota</taxon>
        <taxon>Metazoa</taxon>
        <taxon>Ecdysozoa</taxon>
        <taxon>Arthropoda</taxon>
        <taxon>Chelicerata</taxon>
        <taxon>Arachnida</taxon>
        <taxon>Acari</taxon>
        <taxon>Parasitiformes</taxon>
        <taxon>Ixodida</taxon>
        <taxon>Ixodoidea</taxon>
        <taxon>Ixodidae</taxon>
        <taxon>Hyalomminae</taxon>
        <taxon>Hyalomma</taxon>
    </lineage>
</organism>